<dbReference type="Proteomes" id="UP000887013">
    <property type="component" value="Unassembled WGS sequence"/>
</dbReference>
<dbReference type="InterPro" id="IPR027430">
    <property type="entry name" value="Retinal_BS"/>
</dbReference>
<dbReference type="AlphaFoldDB" id="A0A8X6NR30"/>
<protein>
    <submittedName>
        <fullName evidence="1">Uncharacterized protein</fullName>
    </submittedName>
</protein>
<sequence>MFPDLICKLASVCDPFVYGLSNRQFKHELVKKLTTFCRKMSFFFKRILPDHPQDCTNTEENADYREKCETSFVIKVVKCVPRSIGSSEEDQGPDRVVCHPLIEEFQ</sequence>
<gene>
    <name evidence="1" type="ORF">NPIL_311131</name>
</gene>
<evidence type="ECO:0000313" key="2">
    <source>
        <dbReference type="Proteomes" id="UP000887013"/>
    </source>
</evidence>
<evidence type="ECO:0000313" key="1">
    <source>
        <dbReference type="EMBL" id="GFT29892.1"/>
    </source>
</evidence>
<accession>A0A8X6NR30</accession>
<organism evidence="1 2">
    <name type="scientific">Nephila pilipes</name>
    <name type="common">Giant wood spider</name>
    <name type="synonym">Nephila maculata</name>
    <dbReference type="NCBI Taxonomy" id="299642"/>
    <lineage>
        <taxon>Eukaryota</taxon>
        <taxon>Metazoa</taxon>
        <taxon>Ecdysozoa</taxon>
        <taxon>Arthropoda</taxon>
        <taxon>Chelicerata</taxon>
        <taxon>Arachnida</taxon>
        <taxon>Araneae</taxon>
        <taxon>Araneomorphae</taxon>
        <taxon>Entelegynae</taxon>
        <taxon>Araneoidea</taxon>
        <taxon>Nephilidae</taxon>
        <taxon>Nephila</taxon>
    </lineage>
</organism>
<name>A0A8X6NR30_NEPPI</name>
<dbReference type="PROSITE" id="PS00238">
    <property type="entry name" value="OPSIN"/>
    <property type="match status" value="1"/>
</dbReference>
<dbReference type="EMBL" id="BMAW01061153">
    <property type="protein sequence ID" value="GFT29892.1"/>
    <property type="molecule type" value="Genomic_DNA"/>
</dbReference>
<proteinExistence type="predicted"/>
<reference evidence="1" key="1">
    <citation type="submission" date="2020-08" db="EMBL/GenBank/DDBJ databases">
        <title>Multicomponent nature underlies the extraordinary mechanical properties of spider dragline silk.</title>
        <authorList>
            <person name="Kono N."/>
            <person name="Nakamura H."/>
            <person name="Mori M."/>
            <person name="Yoshida Y."/>
            <person name="Ohtoshi R."/>
            <person name="Malay A.D."/>
            <person name="Moran D.A.P."/>
            <person name="Tomita M."/>
            <person name="Numata K."/>
            <person name="Arakawa K."/>
        </authorList>
    </citation>
    <scope>NUCLEOTIDE SEQUENCE</scope>
</reference>
<keyword evidence="2" id="KW-1185">Reference proteome</keyword>
<comment type="caution">
    <text evidence="1">The sequence shown here is derived from an EMBL/GenBank/DDBJ whole genome shotgun (WGS) entry which is preliminary data.</text>
</comment>